<keyword evidence="7" id="KW-0630">Potassium</keyword>
<evidence type="ECO:0000256" key="5">
    <source>
        <dbReference type="ARBA" id="ARBA00022741"/>
    </source>
</evidence>
<evidence type="ECO:0000256" key="9">
    <source>
        <dbReference type="ARBA" id="ARBA00023065"/>
    </source>
</evidence>
<gene>
    <name evidence="12" type="ORF">H5P28_01455</name>
</gene>
<dbReference type="GO" id="GO:0005524">
    <property type="term" value="F:ATP binding"/>
    <property type="evidence" value="ECO:0007669"/>
    <property type="project" value="UniProtKB-KW"/>
</dbReference>
<evidence type="ECO:0000256" key="6">
    <source>
        <dbReference type="ARBA" id="ARBA00022840"/>
    </source>
</evidence>
<dbReference type="EMBL" id="JACHVB010000012">
    <property type="protein sequence ID" value="MBC2592916.1"/>
    <property type="molecule type" value="Genomic_DNA"/>
</dbReference>
<keyword evidence="3" id="KW-0633">Potassium transport</keyword>
<proteinExistence type="predicted"/>
<feature type="compositionally biased region" description="Polar residues" evidence="11">
    <location>
        <begin position="106"/>
        <end position="116"/>
    </location>
</feature>
<accession>A0A842HB19</accession>
<keyword evidence="13" id="KW-1185">Reference proteome</keyword>
<keyword evidence="2" id="KW-1003">Cell membrane</keyword>
<evidence type="ECO:0000256" key="8">
    <source>
        <dbReference type="ARBA" id="ARBA00022989"/>
    </source>
</evidence>
<keyword evidence="4" id="KW-0812">Transmembrane</keyword>
<keyword evidence="5" id="KW-0547">Nucleotide-binding</keyword>
<evidence type="ECO:0000256" key="4">
    <source>
        <dbReference type="ARBA" id="ARBA00022692"/>
    </source>
</evidence>
<keyword evidence="8" id="KW-1133">Transmembrane helix</keyword>
<keyword evidence="9" id="KW-0406">Ion transport</keyword>
<protein>
    <submittedName>
        <fullName evidence="12">Potassium-transporting ATPase subunit C</fullName>
    </submittedName>
</protein>
<reference evidence="12 13" key="1">
    <citation type="submission" date="2020-07" db="EMBL/GenBank/DDBJ databases">
        <authorList>
            <person name="Feng X."/>
        </authorList>
    </citation>
    <scope>NUCLEOTIDE SEQUENCE [LARGE SCALE GENOMIC DNA]</scope>
    <source>
        <strain evidence="12 13">JCM31066</strain>
    </source>
</reference>
<evidence type="ECO:0000256" key="3">
    <source>
        <dbReference type="ARBA" id="ARBA00022538"/>
    </source>
</evidence>
<dbReference type="PANTHER" id="PTHR30042">
    <property type="entry name" value="POTASSIUM-TRANSPORTING ATPASE C CHAIN"/>
    <property type="match status" value="1"/>
</dbReference>
<dbReference type="AlphaFoldDB" id="A0A842HB19"/>
<dbReference type="RefSeq" id="WP_185673927.1">
    <property type="nucleotide sequence ID" value="NZ_JACHVB010000012.1"/>
</dbReference>
<feature type="region of interest" description="Disordered" evidence="11">
    <location>
        <begin position="97"/>
        <end position="116"/>
    </location>
</feature>
<evidence type="ECO:0000256" key="11">
    <source>
        <dbReference type="SAM" id="MobiDB-lite"/>
    </source>
</evidence>
<sequence length="116" mass="11648">MKNKASQSPWSAKLIRGALLANPRPADLVTMSGSGLDPHISLSAAQYQVAGVAAARGLSPVVVNALIKECATGTGGLAGGAEVVNVLELNLALDQLSPEYPASPGSPGSTRTDAGR</sequence>
<evidence type="ECO:0000256" key="7">
    <source>
        <dbReference type="ARBA" id="ARBA00022958"/>
    </source>
</evidence>
<evidence type="ECO:0000313" key="12">
    <source>
        <dbReference type="EMBL" id="MBC2592916.1"/>
    </source>
</evidence>
<dbReference type="GO" id="GO:0016020">
    <property type="term" value="C:membrane"/>
    <property type="evidence" value="ECO:0007669"/>
    <property type="project" value="InterPro"/>
</dbReference>
<dbReference type="Proteomes" id="UP000546464">
    <property type="component" value="Unassembled WGS sequence"/>
</dbReference>
<evidence type="ECO:0000256" key="1">
    <source>
        <dbReference type="ARBA" id="ARBA00022448"/>
    </source>
</evidence>
<dbReference type="PANTHER" id="PTHR30042:SF2">
    <property type="entry name" value="POTASSIUM-TRANSPORTING ATPASE KDPC SUBUNIT"/>
    <property type="match status" value="1"/>
</dbReference>
<comment type="caution">
    <text evidence="12">The sequence shown here is derived from an EMBL/GenBank/DDBJ whole genome shotgun (WGS) entry which is preliminary data.</text>
</comment>
<evidence type="ECO:0000313" key="13">
    <source>
        <dbReference type="Proteomes" id="UP000546464"/>
    </source>
</evidence>
<dbReference type="GO" id="GO:0008556">
    <property type="term" value="F:P-type potassium transmembrane transporter activity"/>
    <property type="evidence" value="ECO:0007669"/>
    <property type="project" value="InterPro"/>
</dbReference>
<dbReference type="InterPro" id="IPR003820">
    <property type="entry name" value="KdpC"/>
</dbReference>
<organism evidence="12 13">
    <name type="scientific">Ruficoccus amylovorans</name>
    <dbReference type="NCBI Taxonomy" id="1804625"/>
    <lineage>
        <taxon>Bacteria</taxon>
        <taxon>Pseudomonadati</taxon>
        <taxon>Verrucomicrobiota</taxon>
        <taxon>Opitutia</taxon>
        <taxon>Puniceicoccales</taxon>
        <taxon>Cerasicoccaceae</taxon>
        <taxon>Ruficoccus</taxon>
    </lineage>
</organism>
<keyword evidence="1" id="KW-0813">Transport</keyword>
<evidence type="ECO:0000256" key="10">
    <source>
        <dbReference type="ARBA" id="ARBA00023136"/>
    </source>
</evidence>
<keyword evidence="6" id="KW-0067">ATP-binding</keyword>
<name>A0A842HB19_9BACT</name>
<evidence type="ECO:0000256" key="2">
    <source>
        <dbReference type="ARBA" id="ARBA00022475"/>
    </source>
</evidence>
<dbReference type="Pfam" id="PF02669">
    <property type="entry name" value="KdpC"/>
    <property type="match status" value="1"/>
</dbReference>
<keyword evidence="10" id="KW-0472">Membrane</keyword>